<feature type="transmembrane region" description="Helical" evidence="1">
    <location>
        <begin position="32"/>
        <end position="51"/>
    </location>
</feature>
<name>A0A317PIB1_9ENTR</name>
<organism evidence="2 3">
    <name type="scientific">Mangrovibacter plantisponsor</name>
    <dbReference type="NCBI Taxonomy" id="451513"/>
    <lineage>
        <taxon>Bacteria</taxon>
        <taxon>Pseudomonadati</taxon>
        <taxon>Pseudomonadota</taxon>
        <taxon>Gammaproteobacteria</taxon>
        <taxon>Enterobacterales</taxon>
        <taxon>Enterobacteriaceae</taxon>
        <taxon>Mangrovibacter</taxon>
    </lineage>
</organism>
<keyword evidence="1" id="KW-0472">Membrane</keyword>
<reference evidence="2 3" key="1">
    <citation type="submission" date="2018-05" db="EMBL/GenBank/DDBJ databases">
        <title>Genomic Encyclopedia of Type Strains, Phase IV (KMG-IV): sequencing the most valuable type-strain genomes for metagenomic binning, comparative biology and taxonomic classification.</title>
        <authorList>
            <person name="Goeker M."/>
        </authorList>
    </citation>
    <scope>NUCLEOTIDE SEQUENCE [LARGE SCALE GENOMIC DNA]</scope>
    <source>
        <strain evidence="2 3">DSM 19579</strain>
    </source>
</reference>
<evidence type="ECO:0000256" key="1">
    <source>
        <dbReference type="SAM" id="Phobius"/>
    </source>
</evidence>
<protein>
    <recommendedName>
        <fullName evidence="4">Holin family HP1 protein</fullName>
    </recommendedName>
</protein>
<keyword evidence="3" id="KW-1185">Reference proteome</keyword>
<comment type="caution">
    <text evidence="2">The sequence shown here is derived from an EMBL/GenBank/DDBJ whole genome shotgun (WGS) entry which is preliminary data.</text>
</comment>
<keyword evidence="1" id="KW-1133">Transmembrane helix</keyword>
<evidence type="ECO:0000313" key="3">
    <source>
        <dbReference type="Proteomes" id="UP000246744"/>
    </source>
</evidence>
<accession>A0A317PIB1</accession>
<gene>
    <name evidence="2" type="ORF">DES37_1289</name>
</gene>
<proteinExistence type="predicted"/>
<dbReference type="EMBL" id="QGTS01000028">
    <property type="protein sequence ID" value="PWV99578.1"/>
    <property type="molecule type" value="Genomic_DNA"/>
</dbReference>
<evidence type="ECO:0008006" key="4">
    <source>
        <dbReference type="Google" id="ProtNLM"/>
    </source>
</evidence>
<dbReference type="RefSeq" id="WP_211320576.1">
    <property type="nucleotide sequence ID" value="NZ_QGTS01000028.1"/>
</dbReference>
<sequence length="101" mass="11222">MKMNDQPGNIVTQFFAWLAAIAAGLGLTTQDVVYMIFGLIGVVISLASYVNGRIDARRRRKEDEKRTSMIREYLEEESDKPSSERPAVVSVVADALKETGE</sequence>
<keyword evidence="1" id="KW-0812">Transmembrane</keyword>
<dbReference type="AlphaFoldDB" id="A0A317PIB1"/>
<dbReference type="Proteomes" id="UP000246744">
    <property type="component" value="Unassembled WGS sequence"/>
</dbReference>
<evidence type="ECO:0000313" key="2">
    <source>
        <dbReference type="EMBL" id="PWV99578.1"/>
    </source>
</evidence>